<gene>
    <name evidence="1" type="ORF">CQW23_01192</name>
</gene>
<dbReference type="Proteomes" id="UP000224567">
    <property type="component" value="Unassembled WGS sequence"/>
</dbReference>
<proteinExistence type="predicted"/>
<dbReference type="EMBL" id="MLFT02000001">
    <property type="protein sequence ID" value="PHT58829.1"/>
    <property type="molecule type" value="Genomic_DNA"/>
</dbReference>
<protein>
    <submittedName>
        <fullName evidence="1">Uncharacterized protein</fullName>
    </submittedName>
</protein>
<dbReference type="AlphaFoldDB" id="A0A2G2XN05"/>
<comment type="caution">
    <text evidence="1">The sequence shown here is derived from an EMBL/GenBank/DDBJ whole genome shotgun (WGS) entry which is preliminary data.</text>
</comment>
<dbReference type="PANTHER" id="PTHR47910">
    <property type="entry name" value="RIBULOSE BISPHOSPHATE CARBOXYLASE LARGE CHAIN, CATALYTIC DOMAIN-CONTAINING PROTEIN"/>
    <property type="match status" value="1"/>
</dbReference>
<keyword evidence="2" id="KW-1185">Reference proteome</keyword>
<evidence type="ECO:0000313" key="1">
    <source>
        <dbReference type="EMBL" id="PHT58829.1"/>
    </source>
</evidence>
<dbReference type="Gene3D" id="2.40.50.140">
    <property type="entry name" value="Nucleic acid-binding proteins"/>
    <property type="match status" value="1"/>
</dbReference>
<organism evidence="1 2">
    <name type="scientific">Capsicum baccatum</name>
    <name type="common">Peruvian pepper</name>
    <dbReference type="NCBI Taxonomy" id="33114"/>
    <lineage>
        <taxon>Eukaryota</taxon>
        <taxon>Viridiplantae</taxon>
        <taxon>Streptophyta</taxon>
        <taxon>Embryophyta</taxon>
        <taxon>Tracheophyta</taxon>
        <taxon>Spermatophyta</taxon>
        <taxon>Magnoliopsida</taxon>
        <taxon>eudicotyledons</taxon>
        <taxon>Gunneridae</taxon>
        <taxon>Pentapetalae</taxon>
        <taxon>asterids</taxon>
        <taxon>lamiids</taxon>
        <taxon>Solanales</taxon>
        <taxon>Solanaceae</taxon>
        <taxon>Solanoideae</taxon>
        <taxon>Capsiceae</taxon>
        <taxon>Capsicum</taxon>
    </lineage>
</organism>
<dbReference type="PANTHER" id="PTHR47910:SF2">
    <property type="entry name" value="RIBULOSE BISPHOSPHATE CARBOXYLASE LARGE CHAIN, CATALYTIC DOMAIN-CONTAINING PROTEIN"/>
    <property type="match status" value="1"/>
</dbReference>
<reference evidence="2" key="2">
    <citation type="journal article" date="2017" name="J. Anim. Genet.">
        <title>Multiple reference genome sequences of hot pepper reveal the massive evolution of plant disease resistance genes by retroduplication.</title>
        <authorList>
            <person name="Kim S."/>
            <person name="Park J."/>
            <person name="Yeom S.-I."/>
            <person name="Kim Y.-M."/>
            <person name="Seo E."/>
            <person name="Kim K.-T."/>
            <person name="Kim M.-S."/>
            <person name="Lee J.M."/>
            <person name="Cheong K."/>
            <person name="Shin H.-S."/>
            <person name="Kim S.-B."/>
            <person name="Han K."/>
            <person name="Lee J."/>
            <person name="Park M."/>
            <person name="Lee H.-A."/>
            <person name="Lee H.-Y."/>
            <person name="Lee Y."/>
            <person name="Oh S."/>
            <person name="Lee J.H."/>
            <person name="Choi E."/>
            <person name="Choi E."/>
            <person name="Lee S.E."/>
            <person name="Jeon J."/>
            <person name="Kim H."/>
            <person name="Choi G."/>
            <person name="Song H."/>
            <person name="Lee J."/>
            <person name="Lee S.-C."/>
            <person name="Kwon J.-K."/>
            <person name="Lee H.-Y."/>
            <person name="Koo N."/>
            <person name="Hong Y."/>
            <person name="Kim R.W."/>
            <person name="Kang W.-H."/>
            <person name="Huh J.H."/>
            <person name="Kang B.-C."/>
            <person name="Yang T.-J."/>
            <person name="Lee Y.-H."/>
            <person name="Bennetzen J.L."/>
            <person name="Choi D."/>
        </authorList>
    </citation>
    <scope>NUCLEOTIDE SEQUENCE [LARGE SCALE GENOMIC DNA]</scope>
    <source>
        <strain evidence="2">cv. PBC81</strain>
    </source>
</reference>
<dbReference type="STRING" id="33114.A0A2G2XN05"/>
<dbReference type="OrthoDB" id="1304355at2759"/>
<accession>A0A2G2XN05</accession>
<dbReference type="InterPro" id="IPR012340">
    <property type="entry name" value="NA-bd_OB-fold"/>
</dbReference>
<sequence length="467" mass="52046">MFNLKASRFSGSHLMMVENSSPKVVGVLYESPSQTHEQRGILELGFLNTKTTIPFGKSCSIPGDLVHSPIFFGGSPDKISNGLVNEILDFLWDVYILHNVIWHAPKEKSDVFLDNGGIVCNSPVGHETGLGVANYIRNVRLQPVSNELRDDFVLGVTKSNMSEVLEVYSIPTLWNEAKEQQVSIVIYDEDIPRYDNLFLLFHTYLISCAKVRDPRSYSIRVGTYEWVADKYKIVEPIIDNDGLEAPLPAPEKLSTLLFSAIEQQHPGVEFDLLAVVVNCSALQYTADQSKHFREAIVMDQSSEIGNKISNNNFTKSSIRAGKYPDELGEAECTNVVIYFSSSTSSLNLAPIEDQVQYVSTIPESLSTVQTVHVEGRISLPDHSQSFYLLGCSHCNQDVRPKTKKNGPLLQLYTTSAIGPQLYLFPFRCHFNIDITDFSGTITTTMSEALAERILSLTANQIYDKVAV</sequence>
<reference evidence="1 2" key="1">
    <citation type="journal article" date="2017" name="Genome Biol.">
        <title>New reference genome sequences of hot pepper reveal the massive evolution of plant disease-resistance genes by retroduplication.</title>
        <authorList>
            <person name="Kim S."/>
            <person name="Park J."/>
            <person name="Yeom S.I."/>
            <person name="Kim Y.M."/>
            <person name="Seo E."/>
            <person name="Kim K.T."/>
            <person name="Kim M.S."/>
            <person name="Lee J.M."/>
            <person name="Cheong K."/>
            <person name="Shin H.S."/>
            <person name="Kim S.B."/>
            <person name="Han K."/>
            <person name="Lee J."/>
            <person name="Park M."/>
            <person name="Lee H.A."/>
            <person name="Lee H.Y."/>
            <person name="Lee Y."/>
            <person name="Oh S."/>
            <person name="Lee J.H."/>
            <person name="Choi E."/>
            <person name="Choi E."/>
            <person name="Lee S.E."/>
            <person name="Jeon J."/>
            <person name="Kim H."/>
            <person name="Choi G."/>
            <person name="Song H."/>
            <person name="Lee J."/>
            <person name="Lee S.C."/>
            <person name="Kwon J.K."/>
            <person name="Lee H.Y."/>
            <person name="Koo N."/>
            <person name="Hong Y."/>
            <person name="Kim R.W."/>
            <person name="Kang W.H."/>
            <person name="Huh J.H."/>
            <person name="Kang B.C."/>
            <person name="Yang T.J."/>
            <person name="Lee Y.H."/>
            <person name="Bennetzen J.L."/>
            <person name="Choi D."/>
        </authorList>
    </citation>
    <scope>NUCLEOTIDE SEQUENCE [LARGE SCALE GENOMIC DNA]</scope>
    <source>
        <strain evidence="2">cv. PBC81</strain>
    </source>
</reference>
<evidence type="ECO:0000313" key="2">
    <source>
        <dbReference type="Proteomes" id="UP000224567"/>
    </source>
</evidence>
<name>A0A2G2XN05_CAPBA</name>